<dbReference type="InterPro" id="IPR044730">
    <property type="entry name" value="RNase_H-like_dom_plant"/>
</dbReference>
<evidence type="ECO:0000259" key="1">
    <source>
        <dbReference type="Pfam" id="PF13456"/>
    </source>
</evidence>
<name>A0AAV6XC25_9LAMI</name>
<dbReference type="GO" id="GO:0003676">
    <property type="term" value="F:nucleic acid binding"/>
    <property type="evidence" value="ECO:0007669"/>
    <property type="project" value="InterPro"/>
</dbReference>
<evidence type="ECO:0000313" key="2">
    <source>
        <dbReference type="EMBL" id="KAG8378950.1"/>
    </source>
</evidence>
<reference evidence="2" key="1">
    <citation type="submission" date="2019-10" db="EMBL/GenBank/DDBJ databases">
        <authorList>
            <person name="Zhang R."/>
            <person name="Pan Y."/>
            <person name="Wang J."/>
            <person name="Ma R."/>
            <person name="Yu S."/>
        </authorList>
    </citation>
    <scope>NUCLEOTIDE SEQUENCE</scope>
    <source>
        <strain evidence="2">LA-IB0</strain>
        <tissue evidence="2">Leaf</tissue>
    </source>
</reference>
<accession>A0AAV6XC25</accession>
<dbReference type="InterPro" id="IPR053151">
    <property type="entry name" value="RNase_H-like"/>
</dbReference>
<sequence>MRVAVKVKYTQTEQEYLNCSLVSRLSWEEWKRQSQMAQVVALQILWDLAGSHIDCPVLASHLAKCNAKTALSIKHTLDKYCLASGLKVSMSKSTVFFTPKIVQPARGRMVDILGFCPTSPSRERIGCEVECDKVGFIMSDLIDSEGKWDLSRVKTSIPPEIRACILCTPPPFCRNHADSQIWEGSSNGLFSSKSAYKVLNSDSENGSVYMDKKSAVAGGLIRDQWGRWIQGFSIGLGDLTINTAELLGIREGLRMAWDRTCKKLIIETDSEYGHDSPLERKLWIEPPQELMELLDMEASCGSSC</sequence>
<organism evidence="2 3">
    <name type="scientific">Buddleja alternifolia</name>
    <dbReference type="NCBI Taxonomy" id="168488"/>
    <lineage>
        <taxon>Eukaryota</taxon>
        <taxon>Viridiplantae</taxon>
        <taxon>Streptophyta</taxon>
        <taxon>Embryophyta</taxon>
        <taxon>Tracheophyta</taxon>
        <taxon>Spermatophyta</taxon>
        <taxon>Magnoliopsida</taxon>
        <taxon>eudicotyledons</taxon>
        <taxon>Gunneridae</taxon>
        <taxon>Pentapetalae</taxon>
        <taxon>asterids</taxon>
        <taxon>lamiids</taxon>
        <taxon>Lamiales</taxon>
        <taxon>Scrophulariaceae</taxon>
        <taxon>Buddlejeae</taxon>
        <taxon>Buddleja</taxon>
    </lineage>
</organism>
<dbReference type="AlphaFoldDB" id="A0AAV6XC25"/>
<dbReference type="SUPFAM" id="SSF53098">
    <property type="entry name" value="Ribonuclease H-like"/>
    <property type="match status" value="1"/>
</dbReference>
<proteinExistence type="predicted"/>
<dbReference type="EMBL" id="WHWC01000007">
    <property type="protein sequence ID" value="KAG8378950.1"/>
    <property type="molecule type" value="Genomic_DNA"/>
</dbReference>
<comment type="caution">
    <text evidence="2">The sequence shown here is derived from an EMBL/GenBank/DDBJ whole genome shotgun (WGS) entry which is preliminary data.</text>
</comment>
<dbReference type="PANTHER" id="PTHR47723:SF13">
    <property type="entry name" value="PUTATIVE-RELATED"/>
    <property type="match status" value="1"/>
</dbReference>
<dbReference type="Proteomes" id="UP000826271">
    <property type="component" value="Unassembled WGS sequence"/>
</dbReference>
<keyword evidence="3" id="KW-1185">Reference proteome</keyword>
<gene>
    <name evidence="2" type="ORF">BUALT_Bualt07G0037800</name>
</gene>
<dbReference type="InterPro" id="IPR036397">
    <property type="entry name" value="RNaseH_sf"/>
</dbReference>
<dbReference type="GO" id="GO:0004523">
    <property type="term" value="F:RNA-DNA hybrid ribonuclease activity"/>
    <property type="evidence" value="ECO:0007669"/>
    <property type="project" value="InterPro"/>
</dbReference>
<dbReference type="InterPro" id="IPR002156">
    <property type="entry name" value="RNaseH_domain"/>
</dbReference>
<dbReference type="InterPro" id="IPR012337">
    <property type="entry name" value="RNaseH-like_sf"/>
</dbReference>
<protein>
    <recommendedName>
        <fullName evidence="1">RNase H type-1 domain-containing protein</fullName>
    </recommendedName>
</protein>
<dbReference type="Gene3D" id="3.30.420.10">
    <property type="entry name" value="Ribonuclease H-like superfamily/Ribonuclease H"/>
    <property type="match status" value="1"/>
</dbReference>
<dbReference type="PANTHER" id="PTHR47723">
    <property type="entry name" value="OS05G0353850 PROTEIN"/>
    <property type="match status" value="1"/>
</dbReference>
<evidence type="ECO:0000313" key="3">
    <source>
        <dbReference type="Proteomes" id="UP000826271"/>
    </source>
</evidence>
<dbReference type="Pfam" id="PF13456">
    <property type="entry name" value="RVT_3"/>
    <property type="match status" value="1"/>
</dbReference>
<dbReference type="CDD" id="cd06222">
    <property type="entry name" value="RNase_H_like"/>
    <property type="match status" value="1"/>
</dbReference>
<feature type="domain" description="RNase H type-1" evidence="1">
    <location>
        <begin position="205"/>
        <end position="271"/>
    </location>
</feature>